<dbReference type="InterPro" id="IPR036264">
    <property type="entry name" value="Bact_exopeptidase_dim_dom"/>
</dbReference>
<dbReference type="PANTHER" id="PTHR43808">
    <property type="entry name" value="ACETYLORNITHINE DEACETYLASE"/>
    <property type="match status" value="1"/>
</dbReference>
<evidence type="ECO:0000259" key="6">
    <source>
        <dbReference type="Pfam" id="PF07687"/>
    </source>
</evidence>
<dbReference type="Pfam" id="PF07687">
    <property type="entry name" value="M20_dimer"/>
    <property type="match status" value="1"/>
</dbReference>
<feature type="domain" description="Peptidase M20 dimerisation" evidence="6">
    <location>
        <begin position="186"/>
        <end position="287"/>
    </location>
</feature>
<evidence type="ECO:0000313" key="8">
    <source>
        <dbReference type="Proteomes" id="UP000824090"/>
    </source>
</evidence>
<feature type="active site" description="Proton acceptor" evidence="5">
    <location>
        <position position="148"/>
    </location>
</feature>
<reference evidence="7" key="1">
    <citation type="submission" date="2020-10" db="EMBL/GenBank/DDBJ databases">
        <authorList>
            <person name="Gilroy R."/>
        </authorList>
    </citation>
    <scope>NUCLEOTIDE SEQUENCE</scope>
    <source>
        <strain evidence="7">ChiHcec3-6078</strain>
    </source>
</reference>
<evidence type="ECO:0000256" key="4">
    <source>
        <dbReference type="ARBA" id="ARBA00022833"/>
    </source>
</evidence>
<dbReference type="SUPFAM" id="SSF55031">
    <property type="entry name" value="Bacterial exopeptidase dimerisation domain"/>
    <property type="match status" value="1"/>
</dbReference>
<dbReference type="Gene3D" id="3.40.630.10">
    <property type="entry name" value="Zn peptidases"/>
    <property type="match status" value="1"/>
</dbReference>
<dbReference type="Gene3D" id="3.30.70.360">
    <property type="match status" value="1"/>
</dbReference>
<evidence type="ECO:0000313" key="7">
    <source>
        <dbReference type="EMBL" id="HIU26464.1"/>
    </source>
</evidence>
<keyword evidence="4" id="KW-0862">Zinc</keyword>
<gene>
    <name evidence="7" type="ORF">IAC50_08240</name>
</gene>
<organism evidence="7 8">
    <name type="scientific">Candidatus Allocopromorpha excrementigallinarum</name>
    <dbReference type="NCBI Taxonomy" id="2840742"/>
    <lineage>
        <taxon>Bacteria</taxon>
        <taxon>Bacillati</taxon>
        <taxon>Bacillota</taxon>
        <taxon>Clostridia</taxon>
        <taxon>Eubacteriales</taxon>
        <taxon>Eubacteriaceae</taxon>
        <taxon>Eubacteriaceae incertae sedis</taxon>
        <taxon>Candidatus Allocopromorpha</taxon>
    </lineage>
</organism>
<dbReference type="InterPro" id="IPR011650">
    <property type="entry name" value="Peptidase_M20_dimer"/>
</dbReference>
<evidence type="ECO:0000256" key="1">
    <source>
        <dbReference type="ARBA" id="ARBA00001947"/>
    </source>
</evidence>
<comment type="cofactor">
    <cofactor evidence="1">
        <name>Zn(2+)</name>
        <dbReference type="ChEBI" id="CHEBI:29105"/>
    </cofactor>
</comment>
<evidence type="ECO:0000256" key="2">
    <source>
        <dbReference type="ARBA" id="ARBA00022723"/>
    </source>
</evidence>
<dbReference type="GO" id="GO:0046872">
    <property type="term" value="F:metal ion binding"/>
    <property type="evidence" value="ECO:0007669"/>
    <property type="project" value="UniProtKB-KW"/>
</dbReference>
<dbReference type="GO" id="GO:0016787">
    <property type="term" value="F:hydrolase activity"/>
    <property type="evidence" value="ECO:0007669"/>
    <property type="project" value="UniProtKB-KW"/>
</dbReference>
<dbReference type="CDD" id="cd03885">
    <property type="entry name" value="M20_CPDG2"/>
    <property type="match status" value="1"/>
</dbReference>
<sequence length="385" mass="42140">MQEQVIIKKCAEKQPAMEKFLESLVNIDSKIDNPEGIEQVAHIIGGKLKDIGLDISYIGGSGMPTHVYAEKKSDDPEAKNLLLIGHMDTVFDKGTAKERPFKIEGDKAYGPGVADMKSGITIALHALETLYEEGWNKHNITVFFAGDEEAGHPETDFKERVMEIAKGMDAAFNFETGVDNGDMVVSRRGVMYPIFTVEGIAAHSGKDPEKGASAIKELAYKILEGYSLDDKERGINFNAGLIRGGVVANGIAGHAELEADFRFDEAKDKEYIEEKLKEIANKVHVKGTTTKLTIEENRTFLPMEKLPGADELLAVIQEQARKVGREVNPITVGSGSDSCWTTYAGVPTICAMGGRGGLNHSEKEYLFIDSLTDRTQILALTLMNL</sequence>
<dbReference type="InterPro" id="IPR017150">
    <property type="entry name" value="Pept_M20_glutamate_carboxypep"/>
</dbReference>
<name>A0A9D1I1I8_9FIRM</name>
<dbReference type="InterPro" id="IPR001261">
    <property type="entry name" value="ArgE/DapE_CS"/>
</dbReference>
<dbReference type="Proteomes" id="UP000824090">
    <property type="component" value="Unassembled WGS sequence"/>
</dbReference>
<comment type="caution">
    <text evidence="7">The sequence shown here is derived from an EMBL/GenBank/DDBJ whole genome shotgun (WGS) entry which is preliminary data.</text>
</comment>
<dbReference type="InterPro" id="IPR050072">
    <property type="entry name" value="Peptidase_M20A"/>
</dbReference>
<dbReference type="Pfam" id="PF01546">
    <property type="entry name" value="Peptidase_M20"/>
    <property type="match status" value="1"/>
</dbReference>
<protein>
    <submittedName>
        <fullName evidence="7">M20 family metallopeptidase</fullName>
    </submittedName>
</protein>
<dbReference type="PIRSF" id="PIRSF037238">
    <property type="entry name" value="Carboxypeptidase_G2"/>
    <property type="match status" value="1"/>
</dbReference>
<proteinExistence type="predicted"/>
<reference evidence="7" key="2">
    <citation type="journal article" date="2021" name="PeerJ">
        <title>Extensive microbial diversity within the chicken gut microbiome revealed by metagenomics and culture.</title>
        <authorList>
            <person name="Gilroy R."/>
            <person name="Ravi A."/>
            <person name="Getino M."/>
            <person name="Pursley I."/>
            <person name="Horton D.L."/>
            <person name="Alikhan N.F."/>
            <person name="Baker D."/>
            <person name="Gharbi K."/>
            <person name="Hall N."/>
            <person name="Watson M."/>
            <person name="Adriaenssens E.M."/>
            <person name="Foster-Nyarko E."/>
            <person name="Jarju S."/>
            <person name="Secka A."/>
            <person name="Antonio M."/>
            <person name="Oren A."/>
            <person name="Chaudhuri R.R."/>
            <person name="La Ragione R."/>
            <person name="Hildebrand F."/>
            <person name="Pallen M.J."/>
        </authorList>
    </citation>
    <scope>NUCLEOTIDE SEQUENCE</scope>
    <source>
        <strain evidence="7">ChiHcec3-6078</strain>
    </source>
</reference>
<keyword evidence="3" id="KW-0378">Hydrolase</keyword>
<dbReference type="SUPFAM" id="SSF53187">
    <property type="entry name" value="Zn-dependent exopeptidases"/>
    <property type="match status" value="1"/>
</dbReference>
<dbReference type="PANTHER" id="PTHR43808:SF9">
    <property type="entry name" value="BLL0789 PROTEIN"/>
    <property type="match status" value="1"/>
</dbReference>
<keyword evidence="2" id="KW-0479">Metal-binding</keyword>
<dbReference type="InterPro" id="IPR002933">
    <property type="entry name" value="Peptidase_M20"/>
</dbReference>
<dbReference type="EMBL" id="DVMP01000152">
    <property type="protein sequence ID" value="HIU26464.1"/>
    <property type="molecule type" value="Genomic_DNA"/>
</dbReference>
<evidence type="ECO:0000256" key="5">
    <source>
        <dbReference type="PIRSR" id="PIRSR037238-1"/>
    </source>
</evidence>
<feature type="active site" evidence="5">
    <location>
        <position position="88"/>
    </location>
</feature>
<accession>A0A9D1I1I8</accession>
<dbReference type="PROSITE" id="PS00758">
    <property type="entry name" value="ARGE_DAPE_CPG2_1"/>
    <property type="match status" value="1"/>
</dbReference>
<dbReference type="AlphaFoldDB" id="A0A9D1I1I8"/>
<evidence type="ECO:0000256" key="3">
    <source>
        <dbReference type="ARBA" id="ARBA00022801"/>
    </source>
</evidence>